<evidence type="ECO:0000256" key="1">
    <source>
        <dbReference type="SAM" id="MobiDB-lite"/>
    </source>
</evidence>
<proteinExistence type="predicted"/>
<feature type="compositionally biased region" description="Basic residues" evidence="1">
    <location>
        <begin position="1"/>
        <end position="11"/>
    </location>
</feature>
<keyword evidence="3" id="KW-1185">Reference proteome</keyword>
<name>A0ABS3FNN7_9CYAN</name>
<reference evidence="2 3" key="1">
    <citation type="submission" date="2021-03" db="EMBL/GenBank/DDBJ databases">
        <title>Metabolic Capacity of the Antarctic Cyanobacterium Phormidium pseudopriestleyi that Sustains Oxygenic Photosynthesis in the Presence of Hydrogen Sulfide.</title>
        <authorList>
            <person name="Lumian J.E."/>
            <person name="Jungblut A.D."/>
            <person name="Dillon M.L."/>
            <person name="Hawes I."/>
            <person name="Doran P.T."/>
            <person name="Mackey T.J."/>
            <person name="Dick G.J."/>
            <person name="Grettenberger C.L."/>
            <person name="Sumner D.Y."/>
        </authorList>
    </citation>
    <scope>NUCLEOTIDE SEQUENCE [LARGE SCALE GENOMIC DNA]</scope>
    <source>
        <strain evidence="2 3">FRX01</strain>
    </source>
</reference>
<dbReference type="Proteomes" id="UP000664844">
    <property type="component" value="Unassembled WGS sequence"/>
</dbReference>
<organism evidence="2 3">
    <name type="scientific">Phormidium pseudopriestleyi FRX01</name>
    <dbReference type="NCBI Taxonomy" id="1759528"/>
    <lineage>
        <taxon>Bacteria</taxon>
        <taxon>Bacillati</taxon>
        <taxon>Cyanobacteriota</taxon>
        <taxon>Cyanophyceae</taxon>
        <taxon>Oscillatoriophycideae</taxon>
        <taxon>Oscillatoriales</taxon>
        <taxon>Oscillatoriaceae</taxon>
        <taxon>Phormidium</taxon>
    </lineage>
</organism>
<dbReference type="RefSeq" id="WP_207086807.1">
    <property type="nucleotide sequence ID" value="NZ_JAFLQW010000093.1"/>
</dbReference>
<evidence type="ECO:0000313" key="3">
    <source>
        <dbReference type="Proteomes" id="UP000664844"/>
    </source>
</evidence>
<accession>A0ABS3FNN7</accession>
<feature type="region of interest" description="Disordered" evidence="1">
    <location>
        <begin position="1"/>
        <end position="65"/>
    </location>
</feature>
<protein>
    <submittedName>
        <fullName evidence="2">Uncharacterized protein</fullName>
    </submittedName>
</protein>
<evidence type="ECO:0000313" key="2">
    <source>
        <dbReference type="EMBL" id="MBO0348251.1"/>
    </source>
</evidence>
<comment type="caution">
    <text evidence="2">The sequence shown here is derived from an EMBL/GenBank/DDBJ whole genome shotgun (WGS) entry which is preliminary data.</text>
</comment>
<sequence>MGRKAKLKKLRREAPPPGAAPPVEPEEPTNFVREMDHQGYHLKQTIPAPDIPESQMEPKAQNPRL</sequence>
<dbReference type="EMBL" id="JAFLQW010000093">
    <property type="protein sequence ID" value="MBO0348251.1"/>
    <property type="molecule type" value="Genomic_DNA"/>
</dbReference>
<gene>
    <name evidence="2" type="ORF">J0895_03865</name>
</gene>